<dbReference type="SUPFAM" id="SSF56399">
    <property type="entry name" value="ADP-ribosylation"/>
    <property type="match status" value="1"/>
</dbReference>
<organism evidence="2 3">
    <name type="scientific">Pseudomonas fontis</name>
    <dbReference type="NCBI Taxonomy" id="2942633"/>
    <lineage>
        <taxon>Bacteria</taxon>
        <taxon>Pseudomonadati</taxon>
        <taxon>Pseudomonadota</taxon>
        <taxon>Gammaproteobacteria</taxon>
        <taxon>Pseudomonadales</taxon>
        <taxon>Pseudomonadaceae</taxon>
        <taxon>Pseudomonas</taxon>
    </lineage>
</organism>
<keyword evidence="1" id="KW-1133">Transmembrane helix</keyword>
<sequence length="385" mass="41976">MSLKQKPDTVLCKYHYNSLDQLVASHSPLQLPVQRFYEKVRLVSEVQGHRQLRVIQCADQLLAQQQRQGVVGETTLLGTDPQRSILHAKTASRHHQKAYTVYGHCPADKDSSSFLGFNGERPDPLTGHYLLGNGYRAYNPVLMRFNSPDSWSPFGQGGLNAYTYCLGDPVNRQDPTGHDATNIATIGLAALAVLAAVAGFFPSFGFRAARANRKSKGATQESVSRLIAAPVAAIGAGVTLARVSVSASNPQSPALPWLFAVGSIASAVGLGAGISAVIGHQRNRIAARREAWESRANYQQLAFVNGYRNPQNRLAPAEANTYHHVRLRPEPLYISRAELGLPQSTTHALRAPSKATYDALTAYKSLPLEEQDLFKRALDIRESTV</sequence>
<keyword evidence="1" id="KW-0812">Transmembrane</keyword>
<dbReference type="Proteomes" id="UP001148203">
    <property type="component" value="Unassembled WGS sequence"/>
</dbReference>
<dbReference type="PANTHER" id="PTHR32305">
    <property type="match status" value="1"/>
</dbReference>
<dbReference type="NCBIfam" id="TIGR03696">
    <property type="entry name" value="Rhs_assc_core"/>
    <property type="match status" value="1"/>
</dbReference>
<dbReference type="InterPro" id="IPR050708">
    <property type="entry name" value="T6SS_VgrG/RHS"/>
</dbReference>
<feature type="transmembrane region" description="Helical" evidence="1">
    <location>
        <begin position="226"/>
        <end position="245"/>
    </location>
</feature>
<feature type="transmembrane region" description="Helical" evidence="1">
    <location>
        <begin position="183"/>
        <end position="206"/>
    </location>
</feature>
<keyword evidence="3" id="KW-1185">Reference proteome</keyword>
<keyword evidence="1" id="KW-0472">Membrane</keyword>
<evidence type="ECO:0000256" key="1">
    <source>
        <dbReference type="SAM" id="Phobius"/>
    </source>
</evidence>
<reference evidence="2 3" key="1">
    <citation type="submission" date="2022-05" db="EMBL/GenBank/DDBJ databases">
        <title>Novel Pseudomonas spp. Isolated from a Rainbow Trout Aquaculture Facility.</title>
        <authorList>
            <person name="Testerman T."/>
            <person name="Graf J."/>
        </authorList>
    </citation>
    <scope>NUCLEOTIDE SEQUENCE [LARGE SCALE GENOMIC DNA]</scope>
    <source>
        <strain evidence="2 3">ID681</strain>
    </source>
</reference>
<dbReference type="InterPro" id="IPR022385">
    <property type="entry name" value="Rhs_assc_core"/>
</dbReference>
<dbReference type="Gene3D" id="2.180.10.10">
    <property type="entry name" value="RHS repeat-associated core"/>
    <property type="match status" value="1"/>
</dbReference>
<evidence type="ECO:0000313" key="2">
    <source>
        <dbReference type="EMBL" id="MDD0993781.1"/>
    </source>
</evidence>
<gene>
    <name evidence="2" type="ORF">M5G11_24945</name>
</gene>
<evidence type="ECO:0000313" key="3">
    <source>
        <dbReference type="Proteomes" id="UP001148203"/>
    </source>
</evidence>
<feature type="transmembrane region" description="Helical" evidence="1">
    <location>
        <begin position="257"/>
        <end position="279"/>
    </location>
</feature>
<dbReference type="RefSeq" id="WP_273914038.1">
    <property type="nucleotide sequence ID" value="NZ_JAMDGX010000131.1"/>
</dbReference>
<comment type="caution">
    <text evidence="2">The sequence shown here is derived from an EMBL/GenBank/DDBJ whole genome shotgun (WGS) entry which is preliminary data.</text>
</comment>
<name>A0ABT5P000_9PSED</name>
<accession>A0ABT5P000</accession>
<dbReference type="PANTHER" id="PTHR32305:SF15">
    <property type="entry name" value="PROTEIN RHSA-RELATED"/>
    <property type="match status" value="1"/>
</dbReference>
<protein>
    <submittedName>
        <fullName evidence="2">RHS repeat-associated core domain-containing protein</fullName>
    </submittedName>
</protein>
<dbReference type="EMBL" id="JAMDGY010000107">
    <property type="protein sequence ID" value="MDD0993781.1"/>
    <property type="molecule type" value="Genomic_DNA"/>
</dbReference>
<proteinExistence type="predicted"/>